<protein>
    <submittedName>
        <fullName evidence="2">Uncharacterized protein</fullName>
    </submittedName>
</protein>
<feature type="region of interest" description="Disordered" evidence="1">
    <location>
        <begin position="118"/>
        <end position="144"/>
    </location>
</feature>
<feature type="region of interest" description="Disordered" evidence="1">
    <location>
        <begin position="160"/>
        <end position="189"/>
    </location>
</feature>
<proteinExistence type="predicted"/>
<dbReference type="GeneID" id="85317464"/>
<reference evidence="2" key="1">
    <citation type="submission" date="2023-06" db="EMBL/GenBank/DDBJ databases">
        <title>Genome-scale phylogeny and comparative genomics of the fungal order Sordariales.</title>
        <authorList>
            <consortium name="Lawrence Berkeley National Laboratory"/>
            <person name="Hensen N."/>
            <person name="Bonometti L."/>
            <person name="Westerberg I."/>
            <person name="Brannstrom I.O."/>
            <person name="Guillou S."/>
            <person name="Cros-Aarteil S."/>
            <person name="Calhoun S."/>
            <person name="Haridas S."/>
            <person name="Kuo A."/>
            <person name="Mondo S."/>
            <person name="Pangilinan J."/>
            <person name="Riley R."/>
            <person name="LaButti K."/>
            <person name="Andreopoulos B."/>
            <person name="Lipzen A."/>
            <person name="Chen C."/>
            <person name="Yanf M."/>
            <person name="Daum C."/>
            <person name="Ng V."/>
            <person name="Clum A."/>
            <person name="Steindorff A."/>
            <person name="Ohm R."/>
            <person name="Martin F."/>
            <person name="Silar P."/>
            <person name="Natvig D."/>
            <person name="Lalanne C."/>
            <person name="Gautier V."/>
            <person name="Ament-velasquez S.L."/>
            <person name="Kruys A."/>
            <person name="Hutchinson M.I."/>
            <person name="Powell A.J."/>
            <person name="Barry K."/>
            <person name="Miller A.N."/>
            <person name="Grigoriev I.V."/>
            <person name="Debuchy R."/>
            <person name="Gladieux P."/>
            <person name="Thoren M.H."/>
            <person name="Johannesson H."/>
        </authorList>
    </citation>
    <scope>NUCLEOTIDE SEQUENCE</scope>
    <source>
        <strain evidence="2">SMH2392-1A</strain>
    </source>
</reference>
<dbReference type="Proteomes" id="UP001172101">
    <property type="component" value="Unassembled WGS sequence"/>
</dbReference>
<sequence>MDRHGRNCWVQYSRPGGYYYPGAGPAYYTPTRQHRRRHSYPVQTIPIPAPVAVPVPYLTYPLPLAYPMQPTRSLPPLAITGPIPAPIPPPTMNVLVTRPPPCQLVYVQPAPYPVPVVYRPPPPRHRPRKMTPATRRLPAPPPASTANEIAAVKLAKDMAEQLAEMKSSTSSPPPTTATRSAADAASERKQWEKMETLADHTAAVQSAAKAARERGESALKENDWTLQLNDLTIAGDPKQRLGSLRDGLFGP</sequence>
<keyword evidence="3" id="KW-1185">Reference proteome</keyword>
<dbReference type="AlphaFoldDB" id="A0AA40AK45"/>
<accession>A0AA40AK45</accession>
<evidence type="ECO:0000256" key="1">
    <source>
        <dbReference type="SAM" id="MobiDB-lite"/>
    </source>
</evidence>
<organism evidence="2 3">
    <name type="scientific">Lasiosphaeria miniovina</name>
    <dbReference type="NCBI Taxonomy" id="1954250"/>
    <lineage>
        <taxon>Eukaryota</taxon>
        <taxon>Fungi</taxon>
        <taxon>Dikarya</taxon>
        <taxon>Ascomycota</taxon>
        <taxon>Pezizomycotina</taxon>
        <taxon>Sordariomycetes</taxon>
        <taxon>Sordariomycetidae</taxon>
        <taxon>Sordariales</taxon>
        <taxon>Lasiosphaeriaceae</taxon>
        <taxon>Lasiosphaeria</taxon>
    </lineage>
</organism>
<dbReference type="RefSeq" id="XP_060296058.1">
    <property type="nucleotide sequence ID" value="XM_060434194.1"/>
</dbReference>
<name>A0AA40AK45_9PEZI</name>
<dbReference type="EMBL" id="JAUIRO010000004">
    <property type="protein sequence ID" value="KAK0717265.1"/>
    <property type="molecule type" value="Genomic_DNA"/>
</dbReference>
<gene>
    <name evidence="2" type="ORF">B0T26DRAFT_292375</name>
</gene>
<evidence type="ECO:0000313" key="3">
    <source>
        <dbReference type="Proteomes" id="UP001172101"/>
    </source>
</evidence>
<comment type="caution">
    <text evidence="2">The sequence shown here is derived from an EMBL/GenBank/DDBJ whole genome shotgun (WGS) entry which is preliminary data.</text>
</comment>
<evidence type="ECO:0000313" key="2">
    <source>
        <dbReference type="EMBL" id="KAK0717265.1"/>
    </source>
</evidence>